<reference evidence="3" key="1">
    <citation type="journal article" date="2023" name="Mol. Phylogenet. Evol.">
        <title>Genome-scale phylogeny and comparative genomics of the fungal order Sordariales.</title>
        <authorList>
            <person name="Hensen N."/>
            <person name="Bonometti L."/>
            <person name="Westerberg I."/>
            <person name="Brannstrom I.O."/>
            <person name="Guillou S."/>
            <person name="Cros-Aarteil S."/>
            <person name="Calhoun S."/>
            <person name="Haridas S."/>
            <person name="Kuo A."/>
            <person name="Mondo S."/>
            <person name="Pangilinan J."/>
            <person name="Riley R."/>
            <person name="LaButti K."/>
            <person name="Andreopoulos B."/>
            <person name="Lipzen A."/>
            <person name="Chen C."/>
            <person name="Yan M."/>
            <person name="Daum C."/>
            <person name="Ng V."/>
            <person name="Clum A."/>
            <person name="Steindorff A."/>
            <person name="Ohm R.A."/>
            <person name="Martin F."/>
            <person name="Silar P."/>
            <person name="Natvig D.O."/>
            <person name="Lalanne C."/>
            <person name="Gautier V."/>
            <person name="Ament-Velasquez S.L."/>
            <person name="Kruys A."/>
            <person name="Hutchinson M.I."/>
            <person name="Powell A.J."/>
            <person name="Barry K."/>
            <person name="Miller A.N."/>
            <person name="Grigoriev I.V."/>
            <person name="Debuchy R."/>
            <person name="Gladieux P."/>
            <person name="Hiltunen Thoren M."/>
            <person name="Johannesson H."/>
        </authorList>
    </citation>
    <scope>NUCLEOTIDE SEQUENCE</scope>
    <source>
        <strain evidence="3">CBS 141.50</strain>
    </source>
</reference>
<organism evidence="3 4">
    <name type="scientific">Dichotomopilus funicola</name>
    <dbReference type="NCBI Taxonomy" id="1934379"/>
    <lineage>
        <taxon>Eukaryota</taxon>
        <taxon>Fungi</taxon>
        <taxon>Dikarya</taxon>
        <taxon>Ascomycota</taxon>
        <taxon>Pezizomycotina</taxon>
        <taxon>Sordariomycetes</taxon>
        <taxon>Sordariomycetidae</taxon>
        <taxon>Sordariales</taxon>
        <taxon>Chaetomiaceae</taxon>
        <taxon>Dichotomopilus</taxon>
    </lineage>
</organism>
<dbReference type="AlphaFoldDB" id="A0AAN6V7T2"/>
<dbReference type="EMBL" id="MU853561">
    <property type="protein sequence ID" value="KAK4146463.1"/>
    <property type="molecule type" value="Genomic_DNA"/>
</dbReference>
<dbReference type="Pfam" id="PF00415">
    <property type="entry name" value="RCC1"/>
    <property type="match status" value="1"/>
</dbReference>
<reference evidence="3" key="2">
    <citation type="submission" date="2023-05" db="EMBL/GenBank/DDBJ databases">
        <authorList>
            <consortium name="Lawrence Berkeley National Laboratory"/>
            <person name="Steindorff A."/>
            <person name="Hensen N."/>
            <person name="Bonometti L."/>
            <person name="Westerberg I."/>
            <person name="Brannstrom I.O."/>
            <person name="Guillou S."/>
            <person name="Cros-Aarteil S."/>
            <person name="Calhoun S."/>
            <person name="Haridas S."/>
            <person name="Kuo A."/>
            <person name="Mondo S."/>
            <person name="Pangilinan J."/>
            <person name="Riley R."/>
            <person name="Labutti K."/>
            <person name="Andreopoulos B."/>
            <person name="Lipzen A."/>
            <person name="Chen C."/>
            <person name="Yanf M."/>
            <person name="Daum C."/>
            <person name="Ng V."/>
            <person name="Clum A."/>
            <person name="Ohm R."/>
            <person name="Martin F."/>
            <person name="Silar P."/>
            <person name="Natvig D."/>
            <person name="Lalanne C."/>
            <person name="Gautier V."/>
            <person name="Ament-Velasquez S.L."/>
            <person name="Kruys A."/>
            <person name="Hutchinson M.I."/>
            <person name="Powell A.J."/>
            <person name="Barry K."/>
            <person name="Miller A.N."/>
            <person name="Grigoriev I.V."/>
            <person name="Debuchy R."/>
            <person name="Gladieux P."/>
            <person name="Thoren M.H."/>
            <person name="Johannesson H."/>
        </authorList>
    </citation>
    <scope>NUCLEOTIDE SEQUENCE</scope>
    <source>
        <strain evidence="3">CBS 141.50</strain>
    </source>
</reference>
<dbReference type="SUPFAM" id="SSF50985">
    <property type="entry name" value="RCC1/BLIP-II"/>
    <property type="match status" value="1"/>
</dbReference>
<comment type="caution">
    <text evidence="3">The sequence shown here is derived from an EMBL/GenBank/DDBJ whole genome shotgun (WGS) entry which is preliminary data.</text>
</comment>
<sequence>MVLYATGFNAWNQLGFDVPGVGESDDFSSFTCVLRDEVEIVRPFLSYTRVHDGHETIHQYPSIHHLLSHISDISHTSQPNFLLNAPKAQNKPPTTFPNLPNITHLLAHDTGFAALSSTGQVYTWGDERYTACLGREPTDESPASTPTPLSSLSDLPTGPITKIAAGGYVLAALTAGNDLYIWGHSGRFPFLGADVLSGTPCPVIITGTGTDTTDDVPRGENEGDEEEKDIIDVAVGNSHILVLTTDGEVFVIGQNGNGQLGVPGVVESTRRWIRVDLDSVLGVGEVVTGVVAGPRSSFLVVEKLEQ</sequence>
<dbReference type="Gene3D" id="2.130.10.30">
    <property type="entry name" value="Regulator of chromosome condensation 1/beta-lactamase-inhibitor protein II"/>
    <property type="match status" value="1"/>
</dbReference>
<feature type="repeat" description="RCC1" evidence="1">
    <location>
        <begin position="177"/>
        <end position="246"/>
    </location>
</feature>
<feature type="repeat" description="RCC1" evidence="1">
    <location>
        <begin position="119"/>
        <end position="176"/>
    </location>
</feature>
<evidence type="ECO:0000313" key="4">
    <source>
        <dbReference type="Proteomes" id="UP001302676"/>
    </source>
</evidence>
<dbReference type="GeneID" id="87822215"/>
<evidence type="ECO:0000313" key="3">
    <source>
        <dbReference type="EMBL" id="KAK4146463.1"/>
    </source>
</evidence>
<dbReference type="InterPro" id="IPR051553">
    <property type="entry name" value="Ran_GTPase-activating"/>
</dbReference>
<feature type="repeat" description="RCC1" evidence="1">
    <location>
        <begin position="247"/>
        <end position="303"/>
    </location>
</feature>
<name>A0AAN6V7T2_9PEZI</name>
<dbReference type="RefSeq" id="XP_062639834.1">
    <property type="nucleotide sequence ID" value="XM_062785602.1"/>
</dbReference>
<dbReference type="Pfam" id="PF13540">
    <property type="entry name" value="RCC1_2"/>
    <property type="match status" value="1"/>
</dbReference>
<dbReference type="PROSITE" id="PS50012">
    <property type="entry name" value="RCC1_3"/>
    <property type="match status" value="3"/>
</dbReference>
<feature type="compositionally biased region" description="Low complexity" evidence="2">
    <location>
        <begin position="141"/>
        <end position="153"/>
    </location>
</feature>
<feature type="region of interest" description="Disordered" evidence="2">
    <location>
        <begin position="134"/>
        <end position="153"/>
    </location>
</feature>
<gene>
    <name evidence="3" type="ORF">C8A04DRAFT_9731</name>
</gene>
<dbReference type="PANTHER" id="PTHR45982">
    <property type="entry name" value="REGULATOR OF CHROMOSOME CONDENSATION"/>
    <property type="match status" value="1"/>
</dbReference>
<dbReference type="InterPro" id="IPR000408">
    <property type="entry name" value="Reg_chr_condens"/>
</dbReference>
<proteinExistence type="predicted"/>
<dbReference type="InterPro" id="IPR009091">
    <property type="entry name" value="RCC1/BLIP-II"/>
</dbReference>
<dbReference type="PANTHER" id="PTHR45982:SF1">
    <property type="entry name" value="REGULATOR OF CHROMOSOME CONDENSATION"/>
    <property type="match status" value="1"/>
</dbReference>
<protein>
    <submittedName>
        <fullName evidence="3">E3 ubiquitin-protein ligase HERC2</fullName>
    </submittedName>
</protein>
<dbReference type="GO" id="GO:0005737">
    <property type="term" value="C:cytoplasm"/>
    <property type="evidence" value="ECO:0007669"/>
    <property type="project" value="TreeGrafter"/>
</dbReference>
<dbReference type="GO" id="GO:0005085">
    <property type="term" value="F:guanyl-nucleotide exchange factor activity"/>
    <property type="evidence" value="ECO:0007669"/>
    <property type="project" value="TreeGrafter"/>
</dbReference>
<accession>A0AAN6V7T2</accession>
<evidence type="ECO:0000256" key="1">
    <source>
        <dbReference type="PROSITE-ProRule" id="PRU00235"/>
    </source>
</evidence>
<keyword evidence="4" id="KW-1185">Reference proteome</keyword>
<evidence type="ECO:0000256" key="2">
    <source>
        <dbReference type="SAM" id="MobiDB-lite"/>
    </source>
</evidence>
<dbReference type="Proteomes" id="UP001302676">
    <property type="component" value="Unassembled WGS sequence"/>
</dbReference>